<dbReference type="PANTHER" id="PTHR47146">
    <property type="entry name" value="OTORAPLIN"/>
    <property type="match status" value="1"/>
</dbReference>
<dbReference type="Gene3D" id="2.30.30.40">
    <property type="entry name" value="SH3 Domains"/>
    <property type="match status" value="1"/>
</dbReference>
<dbReference type="SUPFAM" id="SSF50044">
    <property type="entry name" value="SH3-domain"/>
    <property type="match status" value="1"/>
</dbReference>
<dbReference type="InterPro" id="IPR001452">
    <property type="entry name" value="SH3_domain"/>
</dbReference>
<sequence length="181" mass="20779">MWGVCLHWKGGWFCCLYFTHFCSKTEDFDKEFHDHPSHPLSSARMAQLSRLAIVLLTLCAVCRLSFAFAMDKLADAKLCVDEECSRTISVARVIEDFIAPDCRFINLRQGQTVYVYSKLVAEEGAGVFWSGSVYSDRYVEQMGIVGYFPSNLVKEMHVFEKAEVELPTQVGFQCRSFWNER</sequence>
<keyword evidence="5" id="KW-1185">Reference proteome</keyword>
<feature type="domain" description="SH3" evidence="3">
    <location>
        <begin position="86"/>
        <end position="158"/>
    </location>
</feature>
<dbReference type="PROSITE" id="PS50002">
    <property type="entry name" value="SH3"/>
    <property type="match status" value="1"/>
</dbReference>
<dbReference type="InterPro" id="IPR036028">
    <property type="entry name" value="SH3-like_dom_sf"/>
</dbReference>
<dbReference type="PANTHER" id="PTHR47146:SF1">
    <property type="entry name" value="OTORAPLIN"/>
    <property type="match status" value="1"/>
</dbReference>
<organism evidence="4 5">
    <name type="scientific">Paramormyrops kingsleyae</name>
    <dbReference type="NCBI Taxonomy" id="1676925"/>
    <lineage>
        <taxon>Eukaryota</taxon>
        <taxon>Metazoa</taxon>
        <taxon>Chordata</taxon>
        <taxon>Craniata</taxon>
        <taxon>Vertebrata</taxon>
        <taxon>Euteleostomi</taxon>
        <taxon>Actinopterygii</taxon>
        <taxon>Neopterygii</taxon>
        <taxon>Teleostei</taxon>
        <taxon>Osteoglossocephala</taxon>
        <taxon>Osteoglossomorpha</taxon>
        <taxon>Osteoglossiformes</taxon>
        <taxon>Mormyridae</taxon>
        <taxon>Paramormyrops</taxon>
    </lineage>
</organism>
<dbReference type="Proteomes" id="UP000261540">
    <property type="component" value="Unplaced"/>
</dbReference>
<evidence type="ECO:0000259" key="3">
    <source>
        <dbReference type="PROSITE" id="PS50002"/>
    </source>
</evidence>
<reference evidence="4" key="1">
    <citation type="submission" date="2025-08" db="UniProtKB">
        <authorList>
            <consortium name="Ensembl"/>
        </authorList>
    </citation>
    <scope>IDENTIFICATION</scope>
</reference>
<keyword evidence="1 2" id="KW-0728">SH3 domain</keyword>
<dbReference type="Pfam" id="PF07653">
    <property type="entry name" value="SH3_2"/>
    <property type="match status" value="1"/>
</dbReference>
<dbReference type="InterPro" id="IPR042801">
    <property type="entry name" value="OTOR"/>
</dbReference>
<evidence type="ECO:0000313" key="5">
    <source>
        <dbReference type="Proteomes" id="UP000261540"/>
    </source>
</evidence>
<reference evidence="4" key="2">
    <citation type="submission" date="2025-09" db="UniProtKB">
        <authorList>
            <consortium name="Ensembl"/>
        </authorList>
    </citation>
    <scope>IDENTIFICATION</scope>
</reference>
<dbReference type="GeneTree" id="ENSGT00950000182767"/>
<evidence type="ECO:0000313" key="4">
    <source>
        <dbReference type="Ensembl" id="ENSPKIP00000020502.1"/>
    </source>
</evidence>
<protein>
    <submittedName>
        <fullName evidence="4">Otoraplin</fullName>
    </submittedName>
</protein>
<dbReference type="GO" id="GO:0001502">
    <property type="term" value="P:cartilage condensation"/>
    <property type="evidence" value="ECO:0007669"/>
    <property type="project" value="TreeGrafter"/>
</dbReference>
<dbReference type="AlphaFoldDB" id="A0A3B3RPI8"/>
<accession>A0A3B3RPI8</accession>
<proteinExistence type="predicted"/>
<name>A0A3B3RPI8_9TELE</name>
<evidence type="ECO:0000256" key="1">
    <source>
        <dbReference type="ARBA" id="ARBA00022443"/>
    </source>
</evidence>
<evidence type="ECO:0000256" key="2">
    <source>
        <dbReference type="PROSITE-ProRule" id="PRU00192"/>
    </source>
</evidence>
<dbReference type="Ensembl" id="ENSPKIT00000001119.1">
    <property type="protein sequence ID" value="ENSPKIP00000020502.1"/>
    <property type="gene ID" value="ENSPKIG00000005251.1"/>
</dbReference>